<name>A0A7J6I9Y5_CANSA</name>
<dbReference type="InterPro" id="IPR005518">
    <property type="entry name" value="Remorin_N"/>
</dbReference>
<evidence type="ECO:0000256" key="1">
    <source>
        <dbReference type="ARBA" id="ARBA00005711"/>
    </source>
</evidence>
<feature type="coiled-coil region" evidence="2">
    <location>
        <begin position="130"/>
        <end position="185"/>
    </location>
</feature>
<dbReference type="Pfam" id="PF03766">
    <property type="entry name" value="Remorin_N"/>
    <property type="match status" value="1"/>
</dbReference>
<evidence type="ECO:0008006" key="8">
    <source>
        <dbReference type="Google" id="ProtNLM"/>
    </source>
</evidence>
<organism evidence="6 7">
    <name type="scientific">Cannabis sativa</name>
    <name type="common">Hemp</name>
    <name type="synonym">Marijuana</name>
    <dbReference type="NCBI Taxonomy" id="3483"/>
    <lineage>
        <taxon>Eukaryota</taxon>
        <taxon>Viridiplantae</taxon>
        <taxon>Streptophyta</taxon>
        <taxon>Embryophyta</taxon>
        <taxon>Tracheophyta</taxon>
        <taxon>Spermatophyta</taxon>
        <taxon>Magnoliopsida</taxon>
        <taxon>eudicotyledons</taxon>
        <taxon>Gunneridae</taxon>
        <taxon>Pentapetalae</taxon>
        <taxon>rosids</taxon>
        <taxon>fabids</taxon>
        <taxon>Rosales</taxon>
        <taxon>Cannabaceae</taxon>
        <taxon>Cannabis</taxon>
    </lineage>
</organism>
<accession>A0A7J6I9Y5</accession>
<dbReference type="Proteomes" id="UP000583929">
    <property type="component" value="Unassembled WGS sequence"/>
</dbReference>
<dbReference type="EMBL" id="JAATIQ010000002">
    <property type="protein sequence ID" value="KAF4403871.1"/>
    <property type="molecule type" value="Genomic_DNA"/>
</dbReference>
<evidence type="ECO:0000313" key="6">
    <source>
        <dbReference type="EMBL" id="KAF4403871.1"/>
    </source>
</evidence>
<comment type="similarity">
    <text evidence="1">Belongs to the remorin family.</text>
</comment>
<dbReference type="PANTHER" id="PTHR31775">
    <property type="entry name" value="OS02G0117200 PROTEIN"/>
    <property type="match status" value="1"/>
</dbReference>
<dbReference type="AlphaFoldDB" id="A0A7J6I9Y5"/>
<proteinExistence type="inferred from homology"/>
<sequence>MAEEEAKRVEPQPPENPSPVAAEQLKKEEAKEEEEEVENSKDVCASDEKSLSPVPLEKPLPAPAIVQKVVDPFVEKNSEVAVDRDAVLARVEAEKRLALIKAWEESEKTKADNKAYKKLSAVESWENSKRAAVEAELKQIEEKLEKKRAEYTEKMKNKVVELHKIAEEKRAMVEANRQEEFLKVEETAAKFRASGYSPKKFFACFSA</sequence>
<comment type="caution">
    <text evidence="6">The sequence shown here is derived from an EMBL/GenBank/DDBJ whole genome shotgun (WGS) entry which is preliminary data.</text>
</comment>
<evidence type="ECO:0000256" key="3">
    <source>
        <dbReference type="SAM" id="MobiDB-lite"/>
    </source>
</evidence>
<reference evidence="6 7" key="1">
    <citation type="journal article" date="2020" name="bioRxiv">
        <title>Sequence and annotation of 42 cannabis genomes reveals extensive copy number variation in cannabinoid synthesis and pathogen resistance genes.</title>
        <authorList>
            <person name="Mckernan K.J."/>
            <person name="Helbert Y."/>
            <person name="Kane L.T."/>
            <person name="Ebling H."/>
            <person name="Zhang L."/>
            <person name="Liu B."/>
            <person name="Eaton Z."/>
            <person name="Mclaughlin S."/>
            <person name="Kingan S."/>
            <person name="Baybayan P."/>
            <person name="Concepcion G."/>
            <person name="Jordan M."/>
            <person name="Riva A."/>
            <person name="Barbazuk W."/>
            <person name="Harkins T."/>
        </authorList>
    </citation>
    <scope>NUCLEOTIDE SEQUENCE [LARGE SCALE GENOMIC DNA]</scope>
    <source>
        <strain evidence="7">cv. Jamaican Lion 4</strain>
        <tissue evidence="6">Leaf</tissue>
    </source>
</reference>
<feature type="compositionally biased region" description="Basic and acidic residues" evidence="3">
    <location>
        <begin position="1"/>
        <end position="10"/>
    </location>
</feature>
<feature type="compositionally biased region" description="Basic and acidic residues" evidence="3">
    <location>
        <begin position="38"/>
        <end position="50"/>
    </location>
</feature>
<protein>
    <recommendedName>
        <fullName evidence="8">Remorin</fullName>
    </recommendedName>
</protein>
<dbReference type="PANTHER" id="PTHR31775:SF5">
    <property type="entry name" value="REMORIN 1.4"/>
    <property type="match status" value="1"/>
</dbReference>
<dbReference type="Pfam" id="PF03763">
    <property type="entry name" value="Remorin_C"/>
    <property type="match status" value="1"/>
</dbReference>
<evidence type="ECO:0000313" key="7">
    <source>
        <dbReference type="Proteomes" id="UP000583929"/>
    </source>
</evidence>
<gene>
    <name evidence="6" type="ORF">G4B88_014327</name>
</gene>
<feature type="region of interest" description="Disordered" evidence="3">
    <location>
        <begin position="1"/>
        <end position="62"/>
    </location>
</feature>
<evidence type="ECO:0000259" key="5">
    <source>
        <dbReference type="Pfam" id="PF03766"/>
    </source>
</evidence>
<keyword evidence="7" id="KW-1185">Reference proteome</keyword>
<feature type="domain" description="Remorin N-terminal" evidence="5">
    <location>
        <begin position="42"/>
        <end position="91"/>
    </location>
</feature>
<evidence type="ECO:0000256" key="2">
    <source>
        <dbReference type="SAM" id="Coils"/>
    </source>
</evidence>
<keyword evidence="2" id="KW-0175">Coiled coil</keyword>
<feature type="domain" description="Remorin C-terminal" evidence="4">
    <location>
        <begin position="95"/>
        <end position="200"/>
    </location>
</feature>
<dbReference type="InterPro" id="IPR005516">
    <property type="entry name" value="Remorin_C"/>
</dbReference>
<evidence type="ECO:0000259" key="4">
    <source>
        <dbReference type="Pfam" id="PF03763"/>
    </source>
</evidence>